<name>A0A5B9QU82_9BACT</name>
<feature type="chain" id="PRO_5022794428" evidence="1">
    <location>
        <begin position="29"/>
        <end position="297"/>
    </location>
</feature>
<dbReference type="EMBL" id="CP042914">
    <property type="protein sequence ID" value="QEG42617.1"/>
    <property type="molecule type" value="Genomic_DNA"/>
</dbReference>
<accession>A0A5B9QU82</accession>
<evidence type="ECO:0000259" key="2">
    <source>
        <dbReference type="Pfam" id="PF00149"/>
    </source>
</evidence>
<evidence type="ECO:0000313" key="3">
    <source>
        <dbReference type="EMBL" id="QEG42617.1"/>
    </source>
</evidence>
<dbReference type="InterPro" id="IPR006311">
    <property type="entry name" value="TAT_signal"/>
</dbReference>
<dbReference type="InterPro" id="IPR004843">
    <property type="entry name" value="Calcineurin-like_PHP"/>
</dbReference>
<dbReference type="PANTHER" id="PTHR16509:SF1">
    <property type="entry name" value="MANGANESE-DEPENDENT ADP-RIBOSE_CDP-ALCOHOL DIPHOSPHATASE"/>
    <property type="match status" value="1"/>
</dbReference>
<dbReference type="SUPFAM" id="SSF56300">
    <property type="entry name" value="Metallo-dependent phosphatases"/>
    <property type="match status" value="1"/>
</dbReference>
<evidence type="ECO:0000313" key="4">
    <source>
        <dbReference type="Proteomes" id="UP000325286"/>
    </source>
</evidence>
<keyword evidence="1" id="KW-0732">Signal</keyword>
<gene>
    <name evidence="3" type="ORF">UC8_46590</name>
</gene>
<dbReference type="PANTHER" id="PTHR16509">
    <property type="match status" value="1"/>
</dbReference>
<dbReference type="Gene3D" id="3.60.21.10">
    <property type="match status" value="2"/>
</dbReference>
<organism evidence="3 4">
    <name type="scientific">Roseimaritima ulvae</name>
    <dbReference type="NCBI Taxonomy" id="980254"/>
    <lineage>
        <taxon>Bacteria</taxon>
        <taxon>Pseudomonadati</taxon>
        <taxon>Planctomycetota</taxon>
        <taxon>Planctomycetia</taxon>
        <taxon>Pirellulales</taxon>
        <taxon>Pirellulaceae</taxon>
        <taxon>Roseimaritima</taxon>
    </lineage>
</organism>
<reference evidence="3 4" key="1">
    <citation type="submission" date="2019-08" db="EMBL/GenBank/DDBJ databases">
        <title>Deep-cultivation of Planctomycetes and their phenomic and genomic characterization uncovers novel biology.</title>
        <authorList>
            <person name="Wiegand S."/>
            <person name="Jogler M."/>
            <person name="Boedeker C."/>
            <person name="Pinto D."/>
            <person name="Vollmers J."/>
            <person name="Rivas-Marin E."/>
            <person name="Kohn T."/>
            <person name="Peeters S.H."/>
            <person name="Heuer A."/>
            <person name="Rast P."/>
            <person name="Oberbeckmann S."/>
            <person name="Bunk B."/>
            <person name="Jeske O."/>
            <person name="Meyerdierks A."/>
            <person name="Storesund J.E."/>
            <person name="Kallscheuer N."/>
            <person name="Luecker S."/>
            <person name="Lage O.M."/>
            <person name="Pohl T."/>
            <person name="Merkel B.J."/>
            <person name="Hornburger P."/>
            <person name="Mueller R.-W."/>
            <person name="Bruemmer F."/>
            <person name="Labrenz M."/>
            <person name="Spormann A.M."/>
            <person name="Op den Camp H."/>
            <person name="Overmann J."/>
            <person name="Amann R."/>
            <person name="Jetten M.S.M."/>
            <person name="Mascher T."/>
            <person name="Medema M.H."/>
            <person name="Devos D.P."/>
            <person name="Kaster A.-K."/>
            <person name="Ovreas L."/>
            <person name="Rohde M."/>
            <person name="Galperin M.Y."/>
            <person name="Jogler C."/>
        </authorList>
    </citation>
    <scope>NUCLEOTIDE SEQUENCE [LARGE SCALE GENOMIC DNA]</scope>
    <source>
        <strain evidence="3 4">UC8</strain>
    </source>
</reference>
<dbReference type="GO" id="GO:0016787">
    <property type="term" value="F:hydrolase activity"/>
    <property type="evidence" value="ECO:0007669"/>
    <property type="project" value="InterPro"/>
</dbReference>
<dbReference type="InterPro" id="IPR029052">
    <property type="entry name" value="Metallo-depent_PP-like"/>
</dbReference>
<sequence precursor="true">MTSPRRAFLKNGTLILAASSLHPASLLADAPAETPADGLKVGIITDLHYADKPPGGSRHYRETLDKLAEAGTEFERSKPTFLVELGDLIDAADSVDTELGYLSTVNRQFAAIHPDRHYVLGNHCVDTLKKEEFLGKVEQEKSYYSFDRKGFHFIVLDSCFRSDGVPYSRKNFTWTDANIPAAELEWLEADLKANDKPVIVFAHQRLDVANHHGVKNNAAVRKLFEAAGNVLAVFQGHSHQNDLNTIEGIHYCTMVAMVEGSGAASNGYSLLNIEANGTIRLAGFRKQQSRELTSDRS</sequence>
<feature type="domain" description="Calcineurin-like phosphoesterase" evidence="2">
    <location>
        <begin position="39"/>
        <end position="240"/>
    </location>
</feature>
<dbReference type="Pfam" id="PF00149">
    <property type="entry name" value="Metallophos"/>
    <property type="match status" value="1"/>
</dbReference>
<dbReference type="KEGG" id="rul:UC8_46590"/>
<protein>
    <submittedName>
        <fullName evidence="3">Calcineurin-like phosphoesterase superfamily domain protein</fullName>
    </submittedName>
</protein>
<dbReference type="PROSITE" id="PS51318">
    <property type="entry name" value="TAT"/>
    <property type="match status" value="1"/>
</dbReference>
<feature type="signal peptide" evidence="1">
    <location>
        <begin position="1"/>
        <end position="28"/>
    </location>
</feature>
<evidence type="ECO:0000256" key="1">
    <source>
        <dbReference type="SAM" id="SignalP"/>
    </source>
</evidence>
<dbReference type="Proteomes" id="UP000325286">
    <property type="component" value="Chromosome"/>
</dbReference>
<dbReference type="RefSeq" id="WP_084427934.1">
    <property type="nucleotide sequence ID" value="NZ_CP042914.1"/>
</dbReference>
<proteinExistence type="predicted"/>
<dbReference type="OrthoDB" id="211986at2"/>
<keyword evidence="4" id="KW-1185">Reference proteome</keyword>
<dbReference type="AlphaFoldDB" id="A0A5B9QU82"/>